<evidence type="ECO:0000313" key="2">
    <source>
        <dbReference type="Proteomes" id="UP000805193"/>
    </source>
</evidence>
<proteinExistence type="predicted"/>
<comment type="caution">
    <text evidence="1">The sequence shown here is derived from an EMBL/GenBank/DDBJ whole genome shotgun (WGS) entry which is preliminary data.</text>
</comment>
<protein>
    <submittedName>
        <fullName evidence="1">Uncharacterized protein</fullName>
    </submittedName>
</protein>
<name>A0AC60QZP3_IXOPE</name>
<dbReference type="Proteomes" id="UP000805193">
    <property type="component" value="Unassembled WGS sequence"/>
</dbReference>
<keyword evidence="2" id="KW-1185">Reference proteome</keyword>
<dbReference type="EMBL" id="JABSTQ010001364">
    <property type="protein sequence ID" value="KAG0444857.1"/>
    <property type="molecule type" value="Genomic_DNA"/>
</dbReference>
<evidence type="ECO:0000313" key="1">
    <source>
        <dbReference type="EMBL" id="KAG0444857.1"/>
    </source>
</evidence>
<accession>A0AC60QZP3</accession>
<organism evidence="1 2">
    <name type="scientific">Ixodes persulcatus</name>
    <name type="common">Taiga tick</name>
    <dbReference type="NCBI Taxonomy" id="34615"/>
    <lineage>
        <taxon>Eukaryota</taxon>
        <taxon>Metazoa</taxon>
        <taxon>Ecdysozoa</taxon>
        <taxon>Arthropoda</taxon>
        <taxon>Chelicerata</taxon>
        <taxon>Arachnida</taxon>
        <taxon>Acari</taxon>
        <taxon>Parasitiformes</taxon>
        <taxon>Ixodida</taxon>
        <taxon>Ixodoidea</taxon>
        <taxon>Ixodidae</taxon>
        <taxon>Ixodinae</taxon>
        <taxon>Ixodes</taxon>
    </lineage>
</organism>
<sequence>MITTNSTLKQQLRAKRPYSRNPQLKIRGVVTADPAIIRRKLLTHNKLQGTEEDIQIIHVFSGKNGLSTLIVEVTPRIFSQLQDKERVFLDWTSCPVEENLHVPFCKRCSGYGHTAARCQADVRCCNCGQRHPLSECEAEVYKCPCCTDAPQSDKSKGIDTRHSALSEDCPIYQLQVERLKRKIRYQ</sequence>
<reference evidence="1 2" key="1">
    <citation type="journal article" date="2020" name="Cell">
        <title>Large-Scale Comparative Analyses of Tick Genomes Elucidate Their Genetic Diversity and Vector Capacities.</title>
        <authorList>
            <consortium name="Tick Genome and Microbiome Consortium (TIGMIC)"/>
            <person name="Jia N."/>
            <person name="Wang J."/>
            <person name="Shi W."/>
            <person name="Du L."/>
            <person name="Sun Y."/>
            <person name="Zhan W."/>
            <person name="Jiang J.F."/>
            <person name="Wang Q."/>
            <person name="Zhang B."/>
            <person name="Ji P."/>
            <person name="Bell-Sakyi L."/>
            <person name="Cui X.M."/>
            <person name="Yuan T.T."/>
            <person name="Jiang B.G."/>
            <person name="Yang W.F."/>
            <person name="Lam T.T."/>
            <person name="Chang Q.C."/>
            <person name="Ding S.J."/>
            <person name="Wang X.J."/>
            <person name="Zhu J.G."/>
            <person name="Ruan X.D."/>
            <person name="Zhao L."/>
            <person name="Wei J.T."/>
            <person name="Ye R.Z."/>
            <person name="Que T.C."/>
            <person name="Du C.H."/>
            <person name="Zhou Y.H."/>
            <person name="Cheng J.X."/>
            <person name="Dai P.F."/>
            <person name="Guo W.B."/>
            <person name="Han X.H."/>
            <person name="Huang E.J."/>
            <person name="Li L.F."/>
            <person name="Wei W."/>
            <person name="Gao Y.C."/>
            <person name="Liu J.Z."/>
            <person name="Shao H.Z."/>
            <person name="Wang X."/>
            <person name="Wang C.C."/>
            <person name="Yang T.C."/>
            <person name="Huo Q.B."/>
            <person name="Li W."/>
            <person name="Chen H.Y."/>
            <person name="Chen S.E."/>
            <person name="Zhou L.G."/>
            <person name="Ni X.B."/>
            <person name="Tian J.H."/>
            <person name="Sheng Y."/>
            <person name="Liu T."/>
            <person name="Pan Y.S."/>
            <person name="Xia L.Y."/>
            <person name="Li J."/>
            <person name="Zhao F."/>
            <person name="Cao W.C."/>
        </authorList>
    </citation>
    <scope>NUCLEOTIDE SEQUENCE [LARGE SCALE GENOMIC DNA]</scope>
    <source>
        <strain evidence="1">Iper-2018</strain>
    </source>
</reference>
<gene>
    <name evidence="1" type="ORF">HPB47_013307</name>
</gene>